<dbReference type="InterPro" id="IPR014940">
    <property type="entry name" value="BAAT_C"/>
</dbReference>
<dbReference type="PANTHER" id="PTHR10824:SF4">
    <property type="entry name" value="ACYL-COENZYME A THIOESTERASE 1-LIKE"/>
    <property type="match status" value="1"/>
</dbReference>
<dbReference type="Pfam" id="PF08840">
    <property type="entry name" value="BAAT_C"/>
    <property type="match status" value="1"/>
</dbReference>
<keyword evidence="5" id="KW-0378">Hydrolase</keyword>
<sequence>MTAERTLDVRVVPADAELWRRRTITIEGATPDAVVTVKATTVRNGVDWTSRVSFLADAAGRVDLDADAPISGRYRVADAMGLLWSQTAVDGRPGGLDPESVETPLVTTIEAWSEAGTGSGTSGAGEEHGSAQLIQRFVGDGIRRVEVREEGLVGTLFVPEGEGPFPTIIVMNGSGGGLNEVRAAQYASRGIQALALGYFRVPGRSRYISRTPLEYFETAIDYVTRELAPLGGKPLVSGQSRGGELTLLLAARFPERIAGIVAFVPAAYVFGAQGAADPEEGWDGPTWTWQGEPLEHLWHDNSGVTWQPWDGVAHEDPDRDVYIDGLHDRELVAASRIPIERFRGPVACVSGLDDRAWPSSMASRLVMRTLERSGHEAERLHLDFESAGHITPLPFMPTTNIDVLHPVSGARYSNGGTVLGNARAAERSFEEVCAFIHRATREPQRS</sequence>
<name>A0A9W6HSC7_9MICO</name>
<protein>
    <submittedName>
        <fullName evidence="5">Palmitoyl-CoA hydrolase</fullName>
    </submittedName>
</protein>
<dbReference type="SUPFAM" id="SSF53474">
    <property type="entry name" value="alpha/beta-Hydrolases"/>
    <property type="match status" value="1"/>
</dbReference>
<proteinExistence type="inferred from homology"/>
<dbReference type="InterPro" id="IPR042490">
    <property type="entry name" value="Thio_Ohase/BAAT_N"/>
</dbReference>
<dbReference type="PIRSF" id="PIRSF016521">
    <property type="entry name" value="Acyl-CoA_hydro"/>
    <property type="match status" value="1"/>
</dbReference>
<dbReference type="Pfam" id="PF04775">
    <property type="entry name" value="Bile_Hydr_Trans"/>
    <property type="match status" value="1"/>
</dbReference>
<feature type="active site" description="Charge relay system" evidence="2">
    <location>
        <position position="354"/>
    </location>
</feature>
<dbReference type="Gene3D" id="3.40.50.1820">
    <property type="entry name" value="alpha/beta hydrolase"/>
    <property type="match status" value="1"/>
</dbReference>
<evidence type="ECO:0000256" key="2">
    <source>
        <dbReference type="PIRSR" id="PIRSR016521-1"/>
    </source>
</evidence>
<feature type="active site" description="Charge relay system" evidence="2">
    <location>
        <position position="389"/>
    </location>
</feature>
<gene>
    <name evidence="5" type="ORF">GCM10017596_09310</name>
</gene>
<feature type="active site" description="Charge relay system" evidence="2">
    <location>
        <position position="240"/>
    </location>
</feature>
<dbReference type="Gene3D" id="2.60.40.2240">
    <property type="entry name" value="Acyl-CoA thioester hydrolase/BAAT N-terminal domain"/>
    <property type="match status" value="1"/>
</dbReference>
<dbReference type="InterPro" id="IPR016662">
    <property type="entry name" value="Acyl-CoA_thioEstase_long-chain"/>
</dbReference>
<dbReference type="InterPro" id="IPR029058">
    <property type="entry name" value="AB_hydrolase_fold"/>
</dbReference>
<evidence type="ECO:0000313" key="6">
    <source>
        <dbReference type="Proteomes" id="UP001142325"/>
    </source>
</evidence>
<evidence type="ECO:0000256" key="1">
    <source>
        <dbReference type="ARBA" id="ARBA00006538"/>
    </source>
</evidence>
<reference evidence="5" key="1">
    <citation type="journal article" date="2014" name="Int. J. Syst. Evol. Microbiol.">
        <title>Complete genome sequence of Corynebacterium casei LMG S-19264T (=DSM 44701T), isolated from a smear-ripened cheese.</title>
        <authorList>
            <consortium name="US DOE Joint Genome Institute (JGI-PGF)"/>
            <person name="Walter F."/>
            <person name="Albersmeier A."/>
            <person name="Kalinowski J."/>
            <person name="Ruckert C."/>
        </authorList>
    </citation>
    <scope>NUCLEOTIDE SEQUENCE</scope>
    <source>
        <strain evidence="5">VKM Ac-1958</strain>
    </source>
</reference>
<evidence type="ECO:0000259" key="3">
    <source>
        <dbReference type="Pfam" id="PF04775"/>
    </source>
</evidence>
<dbReference type="InterPro" id="IPR006862">
    <property type="entry name" value="Thio_Ohase/aa_AcTrfase"/>
</dbReference>
<dbReference type="GO" id="GO:0047617">
    <property type="term" value="F:fatty acyl-CoA hydrolase activity"/>
    <property type="evidence" value="ECO:0007669"/>
    <property type="project" value="TreeGrafter"/>
</dbReference>
<feature type="domain" description="BAAT/Acyl-CoA thioester hydrolase C-terminal" evidence="4">
    <location>
        <begin position="212"/>
        <end position="440"/>
    </location>
</feature>
<dbReference type="RefSeq" id="WP_204938864.1">
    <property type="nucleotide sequence ID" value="NZ_BAAAUM010000001.1"/>
</dbReference>
<dbReference type="GO" id="GO:0006637">
    <property type="term" value="P:acyl-CoA metabolic process"/>
    <property type="evidence" value="ECO:0007669"/>
    <property type="project" value="InterPro"/>
</dbReference>
<comment type="similarity">
    <text evidence="1">Belongs to the C/M/P thioester hydrolase family.</text>
</comment>
<evidence type="ECO:0000259" key="4">
    <source>
        <dbReference type="Pfam" id="PF08840"/>
    </source>
</evidence>
<comment type="caution">
    <text evidence="5">The sequence shown here is derived from an EMBL/GenBank/DDBJ whole genome shotgun (WGS) entry which is preliminary data.</text>
</comment>
<organism evidence="5 6">
    <name type="scientific">Microbacterium keratanolyticum</name>
    <dbReference type="NCBI Taxonomy" id="67574"/>
    <lineage>
        <taxon>Bacteria</taxon>
        <taxon>Bacillati</taxon>
        <taxon>Actinomycetota</taxon>
        <taxon>Actinomycetes</taxon>
        <taxon>Micrococcales</taxon>
        <taxon>Microbacteriaceae</taxon>
        <taxon>Microbacterium</taxon>
    </lineage>
</organism>
<evidence type="ECO:0000313" key="5">
    <source>
        <dbReference type="EMBL" id="GLK01216.1"/>
    </source>
</evidence>
<feature type="domain" description="Acyl-CoA thioester hydrolase/bile acid-CoA amino acid N-acetyltransferase" evidence="3">
    <location>
        <begin position="23"/>
        <end position="149"/>
    </location>
</feature>
<dbReference type="GO" id="GO:0006631">
    <property type="term" value="P:fatty acid metabolic process"/>
    <property type="evidence" value="ECO:0007669"/>
    <property type="project" value="TreeGrafter"/>
</dbReference>
<accession>A0A9W6HSC7</accession>
<dbReference type="EMBL" id="BSET01000001">
    <property type="protein sequence ID" value="GLK01216.1"/>
    <property type="molecule type" value="Genomic_DNA"/>
</dbReference>
<dbReference type="AlphaFoldDB" id="A0A9W6HSC7"/>
<dbReference type="Proteomes" id="UP001142325">
    <property type="component" value="Unassembled WGS sequence"/>
</dbReference>
<reference evidence="5" key="2">
    <citation type="submission" date="2023-01" db="EMBL/GenBank/DDBJ databases">
        <authorList>
            <person name="Sun Q."/>
            <person name="Evtushenko L."/>
        </authorList>
    </citation>
    <scope>NUCLEOTIDE SEQUENCE</scope>
    <source>
        <strain evidence="5">VKM Ac-1958</strain>
    </source>
</reference>
<keyword evidence="6" id="KW-1185">Reference proteome</keyword>
<dbReference type="PANTHER" id="PTHR10824">
    <property type="entry name" value="ACYL-COENZYME A THIOESTERASE-RELATED"/>
    <property type="match status" value="1"/>
</dbReference>